<feature type="transmembrane region" description="Helical" evidence="1">
    <location>
        <begin position="855"/>
        <end position="875"/>
    </location>
</feature>
<feature type="transmembrane region" description="Helical" evidence="1">
    <location>
        <begin position="12"/>
        <end position="29"/>
    </location>
</feature>
<keyword evidence="1" id="KW-0812">Transmembrane</keyword>
<dbReference type="InterPro" id="IPR027463">
    <property type="entry name" value="AcrB_DN_DC_subdom"/>
</dbReference>
<dbReference type="Gene3D" id="3.30.70.1430">
    <property type="entry name" value="Multidrug efflux transporter AcrB pore domain"/>
    <property type="match status" value="2"/>
</dbReference>
<gene>
    <name evidence="2" type="ORF">Ga0074115_1204</name>
</gene>
<organism evidence="2 3">
    <name type="scientific">endosymbiont of Ridgeia piscesae</name>
    <dbReference type="NCBI Taxonomy" id="54398"/>
    <lineage>
        <taxon>Bacteria</taxon>
        <taxon>Pseudomonadati</taxon>
        <taxon>Pseudomonadota</taxon>
        <taxon>Gammaproteobacteria</taxon>
        <taxon>sulfur-oxidizing symbionts</taxon>
    </lineage>
</organism>
<keyword evidence="1" id="KW-0472">Membrane</keyword>
<dbReference type="GO" id="GO:0005886">
    <property type="term" value="C:plasma membrane"/>
    <property type="evidence" value="ECO:0007669"/>
    <property type="project" value="TreeGrafter"/>
</dbReference>
<feature type="transmembrane region" description="Helical" evidence="1">
    <location>
        <begin position="957"/>
        <end position="978"/>
    </location>
</feature>
<evidence type="ECO:0000313" key="3">
    <source>
        <dbReference type="Proteomes" id="UP000051634"/>
    </source>
</evidence>
<dbReference type="EMBL" id="LDXT01000077">
    <property type="protein sequence ID" value="KRT55532.1"/>
    <property type="molecule type" value="Genomic_DNA"/>
</dbReference>
<accession>A0A0T5YY93</accession>
<dbReference type="Gene3D" id="3.30.70.1320">
    <property type="entry name" value="Multidrug efflux transporter AcrB pore domain like"/>
    <property type="match status" value="1"/>
</dbReference>
<feature type="transmembrane region" description="Helical" evidence="1">
    <location>
        <begin position="882"/>
        <end position="902"/>
    </location>
</feature>
<dbReference type="PATRIC" id="fig|54398.3.peg.2225"/>
<dbReference type="PRINTS" id="PR00702">
    <property type="entry name" value="ACRIFLAVINRP"/>
</dbReference>
<feature type="transmembrane region" description="Helical" evidence="1">
    <location>
        <begin position="908"/>
        <end position="929"/>
    </location>
</feature>
<dbReference type="Gene3D" id="3.30.2090.10">
    <property type="entry name" value="Multidrug efflux transporter AcrB TolC docking domain, DN and DC subdomains"/>
    <property type="match status" value="2"/>
</dbReference>
<dbReference type="SUPFAM" id="SSF82714">
    <property type="entry name" value="Multidrug efflux transporter AcrB TolC docking domain, DN and DC subdomains"/>
    <property type="match status" value="2"/>
</dbReference>
<dbReference type="RefSeq" id="WP_060528506.1">
    <property type="nucleotide sequence ID" value="NZ_KQ557135.1"/>
</dbReference>
<evidence type="ECO:0000256" key="1">
    <source>
        <dbReference type="SAM" id="Phobius"/>
    </source>
</evidence>
<dbReference type="OrthoDB" id="9757940at2"/>
<feature type="transmembrane region" description="Helical" evidence="1">
    <location>
        <begin position="333"/>
        <end position="354"/>
    </location>
</feature>
<dbReference type="Gene3D" id="3.30.70.1440">
    <property type="entry name" value="Multidrug efflux transporter AcrB pore domain"/>
    <property type="match status" value="1"/>
</dbReference>
<dbReference type="PANTHER" id="PTHR32063">
    <property type="match status" value="1"/>
</dbReference>
<dbReference type="SUPFAM" id="SSF82866">
    <property type="entry name" value="Multidrug efflux transporter AcrB transmembrane domain"/>
    <property type="match status" value="2"/>
</dbReference>
<dbReference type="SUPFAM" id="SSF82693">
    <property type="entry name" value="Multidrug efflux transporter AcrB pore domain, PN1, PN2, PC1 and PC2 subdomains"/>
    <property type="match status" value="2"/>
</dbReference>
<dbReference type="GO" id="GO:0042910">
    <property type="term" value="F:xenobiotic transmembrane transporter activity"/>
    <property type="evidence" value="ECO:0007669"/>
    <property type="project" value="TreeGrafter"/>
</dbReference>
<protein>
    <submittedName>
        <fullName evidence="2">Multidrug efflux pump subunit AcrB</fullName>
    </submittedName>
</protein>
<reference evidence="2 3" key="1">
    <citation type="submission" date="2015-11" db="EMBL/GenBank/DDBJ databases">
        <title>The genome of Candidatus Endoriftia persephone in Ridgeia piscesae and population structure of the North Eastern Pacific vestimentiferan symbionts.</title>
        <authorList>
            <person name="Perez M."/>
            <person name="Juniper K.S."/>
        </authorList>
    </citation>
    <scope>NUCLEOTIDE SEQUENCE [LARGE SCALE GENOMIC DNA]</scope>
    <source>
        <strain evidence="2">Ind11</strain>
    </source>
</reference>
<feature type="transmembrane region" description="Helical" evidence="1">
    <location>
        <begin position="433"/>
        <end position="452"/>
    </location>
</feature>
<dbReference type="Gene3D" id="1.20.1640.10">
    <property type="entry name" value="Multidrug efflux transporter AcrB transmembrane domain"/>
    <property type="match status" value="2"/>
</dbReference>
<feature type="transmembrane region" description="Helical" evidence="1">
    <location>
        <begin position="984"/>
        <end position="1006"/>
    </location>
</feature>
<name>A0A0T5YY93_9GAMM</name>
<dbReference type="AlphaFoldDB" id="A0A0T5YY93"/>
<evidence type="ECO:0000313" key="2">
    <source>
        <dbReference type="EMBL" id="KRT55532.1"/>
    </source>
</evidence>
<sequence length="1015" mass="110976">MNIGEYSVNNKVVSWLLVIIMVAGGVYGFERMGKLEDPNFTIKQAKIITLYPGATAQEVQDEVTYHIEEAVQLMGQLKRINMSISRPGMSDLSIEFKDEYKAKDFPDIYDELRRKIADMKQKLPPGVQGPVIIDDFGDVYGVYLALTGEGYTYRDLKDTADALKKQLVLVPGVKKIVIGGEQPELVYVEISRTRLGELGLSMEQITQVLASQNLVEDAGKVRVGDDYIRIHPSGEFASVKAIGDLLISSSDKRLIYLKDIADIRRAYQDVPSRLIYFNGKPTLTLGISMREGENVVAVGKALEKRFNQLQSIIPVGMELQAIYNQPTEVDNSVSSFIVSVGQALAIVIVVLLLFMGLTSGLIIGAVLLITVAGTLFIMQLYGIELQRISLGAMVIALGMLVDNAIVVAEGMLIRIQGGMNVVKAAGEVVGKSIWALLGGTIIGILAFSAIGLSTDNTGEFASSLFYVILISLTLSWITAVSTTPLLCALFMQPKADAVGAGNPYDKGLFSAFRGVLKQVIRFRWITVGVVVGLFLVAGMGFGYVKNAFFPNANTPMFFIDIWEPEGTDIRKTRDDTLQVAEFVRQQSGVTKTTSVVGGGDARFSLVYEPKEASSAYAQIIIQTEQLEQIGPIWEAVADYMRNNLPQLDPIIKPLRIGPGRDGKIEARFQGPDPAVLRGLSEQAQAIMRADPETKEVRDDWRSPVQFIRPLFNEQVGRQLGITRKDLAIALKSAFEGKDVGVYRDGIRLLPIKLRPPADEREDVANIQDIRVWSPALQKTVPVAQVVSGFETAFENTVIRGRDRIQTIITSCNPTGELATPLFNRLKPQIEAVELPPGYSLSWGGEYEDSKNAQNGLLSVLPVGFLLMILVSILLFGRLRQPLIIWLTVPLAIVGITAGLLAFNGAFDFMALLGALSLIGLLIKNAIVLIEEIDQQIEEGKLPLTAILDATVSRLRPVAMAAATTILGLIPLLSDVFFVNMSITIMAGLGFATLLTLLFVPVLYALLFRVPYAENA</sequence>
<keyword evidence="1" id="KW-1133">Transmembrane helix</keyword>
<proteinExistence type="predicted"/>
<dbReference type="Proteomes" id="UP000051634">
    <property type="component" value="Unassembled WGS sequence"/>
</dbReference>
<feature type="transmembrane region" description="Helical" evidence="1">
    <location>
        <begin position="522"/>
        <end position="544"/>
    </location>
</feature>
<feature type="transmembrane region" description="Helical" evidence="1">
    <location>
        <begin position="388"/>
        <end position="412"/>
    </location>
</feature>
<comment type="caution">
    <text evidence="2">The sequence shown here is derived from an EMBL/GenBank/DDBJ whole genome shotgun (WGS) entry which is preliminary data.</text>
</comment>
<keyword evidence="3" id="KW-1185">Reference proteome</keyword>
<dbReference type="InterPro" id="IPR001036">
    <property type="entry name" value="Acrflvin-R"/>
</dbReference>
<feature type="transmembrane region" description="Helical" evidence="1">
    <location>
        <begin position="464"/>
        <end position="490"/>
    </location>
</feature>
<dbReference type="PANTHER" id="PTHR32063:SF18">
    <property type="entry name" value="CATION EFFLUX SYSTEM PROTEIN"/>
    <property type="match status" value="1"/>
</dbReference>
<dbReference type="Pfam" id="PF00873">
    <property type="entry name" value="ACR_tran"/>
    <property type="match status" value="1"/>
</dbReference>
<feature type="transmembrane region" description="Helical" evidence="1">
    <location>
        <begin position="361"/>
        <end position="382"/>
    </location>
</feature>